<evidence type="ECO:0000256" key="1">
    <source>
        <dbReference type="SAM" id="MobiDB-lite"/>
    </source>
</evidence>
<feature type="compositionally biased region" description="Basic residues" evidence="1">
    <location>
        <begin position="44"/>
        <end position="56"/>
    </location>
</feature>
<dbReference type="AlphaFoldDB" id="A0A067M4Z7"/>
<evidence type="ECO:0000313" key="2">
    <source>
        <dbReference type="EMBL" id="KDQ06942.1"/>
    </source>
</evidence>
<dbReference type="HOGENOM" id="CLU_3013883_0_0_1"/>
<organism evidence="2 3">
    <name type="scientific">Botryobasidium botryosum (strain FD-172 SS1)</name>
    <dbReference type="NCBI Taxonomy" id="930990"/>
    <lineage>
        <taxon>Eukaryota</taxon>
        <taxon>Fungi</taxon>
        <taxon>Dikarya</taxon>
        <taxon>Basidiomycota</taxon>
        <taxon>Agaricomycotina</taxon>
        <taxon>Agaricomycetes</taxon>
        <taxon>Cantharellales</taxon>
        <taxon>Botryobasidiaceae</taxon>
        <taxon>Botryobasidium</taxon>
    </lineage>
</organism>
<evidence type="ECO:0000313" key="3">
    <source>
        <dbReference type="Proteomes" id="UP000027195"/>
    </source>
</evidence>
<gene>
    <name evidence="2" type="ORF">BOTBODRAFT_232602</name>
</gene>
<feature type="region of interest" description="Disordered" evidence="1">
    <location>
        <begin position="1"/>
        <end position="56"/>
    </location>
</feature>
<reference evidence="3" key="1">
    <citation type="journal article" date="2014" name="Proc. Natl. Acad. Sci. U.S.A.">
        <title>Extensive sampling of basidiomycete genomes demonstrates inadequacy of the white-rot/brown-rot paradigm for wood decay fungi.</title>
        <authorList>
            <person name="Riley R."/>
            <person name="Salamov A.A."/>
            <person name="Brown D.W."/>
            <person name="Nagy L.G."/>
            <person name="Floudas D."/>
            <person name="Held B.W."/>
            <person name="Levasseur A."/>
            <person name="Lombard V."/>
            <person name="Morin E."/>
            <person name="Otillar R."/>
            <person name="Lindquist E.A."/>
            <person name="Sun H."/>
            <person name="LaButti K.M."/>
            <person name="Schmutz J."/>
            <person name="Jabbour D."/>
            <person name="Luo H."/>
            <person name="Baker S.E."/>
            <person name="Pisabarro A.G."/>
            <person name="Walton J.D."/>
            <person name="Blanchette R.A."/>
            <person name="Henrissat B."/>
            <person name="Martin F."/>
            <person name="Cullen D."/>
            <person name="Hibbett D.S."/>
            <person name="Grigoriev I.V."/>
        </authorList>
    </citation>
    <scope>NUCLEOTIDE SEQUENCE [LARGE SCALE GENOMIC DNA]</scope>
    <source>
        <strain evidence="3">FD-172 SS1</strain>
    </source>
</reference>
<dbReference type="EMBL" id="KL198119">
    <property type="protein sequence ID" value="KDQ06942.1"/>
    <property type="molecule type" value="Genomic_DNA"/>
</dbReference>
<keyword evidence="3" id="KW-1185">Reference proteome</keyword>
<proteinExistence type="predicted"/>
<feature type="compositionally biased region" description="Pro residues" evidence="1">
    <location>
        <begin position="1"/>
        <end position="11"/>
    </location>
</feature>
<name>A0A067M4Z7_BOTB1</name>
<protein>
    <submittedName>
        <fullName evidence="2">Uncharacterized protein</fullName>
    </submittedName>
</protein>
<dbReference type="InParanoid" id="A0A067M4Z7"/>
<sequence length="56" mass="6170">MVCEPLTPPRPSSHIRGKKRLNSELAGTDAPSTPPAAGNDKKERHPTKKIRGLLWK</sequence>
<accession>A0A067M4Z7</accession>
<dbReference type="Proteomes" id="UP000027195">
    <property type="component" value="Unassembled WGS sequence"/>
</dbReference>